<dbReference type="KEGG" id="tmn:UCRPA7_1820"/>
<evidence type="ECO:0000256" key="3">
    <source>
        <dbReference type="SAM" id="Coils"/>
    </source>
</evidence>
<organism evidence="5 6">
    <name type="scientific">Phaeoacremonium minimum (strain UCR-PA7)</name>
    <name type="common">Esca disease fungus</name>
    <name type="synonym">Togninia minima</name>
    <dbReference type="NCBI Taxonomy" id="1286976"/>
    <lineage>
        <taxon>Eukaryota</taxon>
        <taxon>Fungi</taxon>
        <taxon>Dikarya</taxon>
        <taxon>Ascomycota</taxon>
        <taxon>Pezizomycotina</taxon>
        <taxon>Sordariomycetes</taxon>
        <taxon>Sordariomycetidae</taxon>
        <taxon>Togniniales</taxon>
        <taxon>Togniniaceae</taxon>
        <taxon>Phaeoacremonium</taxon>
    </lineage>
</organism>
<accession>R8BTK3</accession>
<feature type="compositionally biased region" description="Polar residues" evidence="4">
    <location>
        <begin position="376"/>
        <end position="387"/>
    </location>
</feature>
<proteinExistence type="inferred from homology"/>
<dbReference type="AlphaFoldDB" id="R8BTK3"/>
<evidence type="ECO:0000256" key="1">
    <source>
        <dbReference type="ARBA" id="ARBA00009291"/>
    </source>
</evidence>
<keyword evidence="2 3" id="KW-0175">Coiled coil</keyword>
<gene>
    <name evidence="5" type="ORF">UCRPA7_1820</name>
</gene>
<feature type="region of interest" description="Disordered" evidence="4">
    <location>
        <begin position="461"/>
        <end position="580"/>
    </location>
</feature>
<evidence type="ECO:0000313" key="6">
    <source>
        <dbReference type="Proteomes" id="UP000014074"/>
    </source>
</evidence>
<reference evidence="6" key="1">
    <citation type="journal article" date="2013" name="Genome Announc.">
        <title>Draft genome sequence of the ascomycete Phaeoacremonium aleophilum strain UCR-PA7, a causal agent of the esca disease complex in grapevines.</title>
        <authorList>
            <person name="Blanco-Ulate B."/>
            <person name="Rolshausen P."/>
            <person name="Cantu D."/>
        </authorList>
    </citation>
    <scope>NUCLEOTIDE SEQUENCE [LARGE SCALE GENOMIC DNA]</scope>
    <source>
        <strain evidence="6">UCR-PA7</strain>
    </source>
</reference>
<feature type="compositionally biased region" description="Basic and acidic residues" evidence="4">
    <location>
        <begin position="496"/>
        <end position="508"/>
    </location>
</feature>
<sequence>MIDSDNLRTASLYINNQLLSRGLLRDGQSIDFADPGRGEDLEETMGKILSVVNDLILRRDRDAEHRESLSTTLRTVRAEALRQTNDIQRLHEKHAETQRKLNLGEAAENALRTQLKAAEASVHKLKEEAARTKKLVAETRSVCANEVRKRDRQIDGLKKAVSEAGRARGERKNPGITTITITGDIGAERADDSMLSTASDGYDLRQETNAFLAELAKGLSEENETLLNLVRQTSDKLKEMSGFEKGEAMAGHGDGHAIALQTNCQDLSNEIEAILEHLRTILTNPSFVPIEEVVVREEEINRLREGWVRMETRWKEAVHLIDGWRRRMALSGRPVNMEELKMGLRLSPVRVKDVEETSQGLGLHLSTLEEEEEEQSSIFHQVQSPSPAESLHLVPAPEYEEEEEEDASDSESSIFQDDVEIDELDVSEPNQSPLTMATIAAKLAASEREADAARVRAKLKAARLGKRTSLAPSNASTATSGISSRTCSGESYPGDPSKKELSASRESQDENGLDGGASVHPGSQGEDQPVLQQSTEEKEKPRKRDRRASKVASRRRSTLNPWELQSLIAGDVNVPPSPAR</sequence>
<dbReference type="Pfam" id="PF11559">
    <property type="entry name" value="ADIP"/>
    <property type="match status" value="1"/>
</dbReference>
<dbReference type="OrthoDB" id="312015at2759"/>
<dbReference type="InterPro" id="IPR021622">
    <property type="entry name" value="Afadin/alpha-actinin-bd"/>
</dbReference>
<feature type="compositionally biased region" description="Basic residues" evidence="4">
    <location>
        <begin position="543"/>
        <end position="557"/>
    </location>
</feature>
<name>R8BTK3_PHAM7</name>
<dbReference type="RefSeq" id="XP_007912590.1">
    <property type="nucleotide sequence ID" value="XM_007914399.1"/>
</dbReference>
<evidence type="ECO:0000256" key="4">
    <source>
        <dbReference type="SAM" id="MobiDB-lite"/>
    </source>
</evidence>
<dbReference type="EMBL" id="KB932905">
    <property type="protein sequence ID" value="EOO02686.1"/>
    <property type="molecule type" value="Genomic_DNA"/>
</dbReference>
<dbReference type="eggNOG" id="ENOG502RZ1J">
    <property type="taxonomic scope" value="Eukaryota"/>
</dbReference>
<comment type="similarity">
    <text evidence="1">Belongs to the ADIP family.</text>
</comment>
<dbReference type="Proteomes" id="UP000014074">
    <property type="component" value="Unassembled WGS sequence"/>
</dbReference>
<feature type="compositionally biased region" description="Polar residues" evidence="4">
    <location>
        <begin position="470"/>
        <end position="489"/>
    </location>
</feature>
<evidence type="ECO:0000313" key="5">
    <source>
        <dbReference type="EMBL" id="EOO02686.1"/>
    </source>
</evidence>
<feature type="coiled-coil region" evidence="3">
    <location>
        <begin position="108"/>
        <end position="135"/>
    </location>
</feature>
<protein>
    <submittedName>
        <fullName evidence="5">Putative nima interactive protein</fullName>
    </submittedName>
</protein>
<feature type="region of interest" description="Disordered" evidence="4">
    <location>
        <begin position="367"/>
        <end position="389"/>
    </location>
</feature>
<dbReference type="HOGENOM" id="CLU_010128_0_1_1"/>
<keyword evidence="6" id="KW-1185">Reference proteome</keyword>
<dbReference type="GeneID" id="19322009"/>
<evidence type="ECO:0000256" key="2">
    <source>
        <dbReference type="ARBA" id="ARBA00023054"/>
    </source>
</evidence>